<proteinExistence type="predicted"/>
<organism evidence="1 2">
    <name type="scientific">Seriola lalandi dorsalis</name>
    <dbReference type="NCBI Taxonomy" id="1841481"/>
    <lineage>
        <taxon>Eukaryota</taxon>
        <taxon>Metazoa</taxon>
        <taxon>Chordata</taxon>
        <taxon>Craniata</taxon>
        <taxon>Vertebrata</taxon>
        <taxon>Euteleostomi</taxon>
        <taxon>Actinopterygii</taxon>
        <taxon>Neopterygii</taxon>
        <taxon>Teleostei</taxon>
        <taxon>Neoteleostei</taxon>
        <taxon>Acanthomorphata</taxon>
        <taxon>Carangaria</taxon>
        <taxon>Carangiformes</taxon>
        <taxon>Carangidae</taxon>
        <taxon>Seriola</taxon>
    </lineage>
</organism>
<dbReference type="Gene3D" id="3.30.420.10">
    <property type="entry name" value="Ribonuclease H-like superfamily/Ribonuclease H"/>
    <property type="match status" value="1"/>
</dbReference>
<accession>A0A3B4WZD1</accession>
<dbReference type="InterPro" id="IPR036397">
    <property type="entry name" value="RNaseH_sf"/>
</dbReference>
<dbReference type="GO" id="GO:0003676">
    <property type="term" value="F:nucleic acid binding"/>
    <property type="evidence" value="ECO:0007669"/>
    <property type="project" value="InterPro"/>
</dbReference>
<dbReference type="Ensembl" id="ENSSLDT00000009712.1">
    <property type="protein sequence ID" value="ENSSLDP00000009386.1"/>
    <property type="gene ID" value="ENSSLDG00000007466.1"/>
</dbReference>
<dbReference type="GeneTree" id="ENSGT01050000245238"/>
<dbReference type="AlphaFoldDB" id="A0A3B4WZD1"/>
<reference evidence="1" key="1">
    <citation type="submission" date="2025-08" db="UniProtKB">
        <authorList>
            <consortium name="Ensembl"/>
        </authorList>
    </citation>
    <scope>IDENTIFICATION</scope>
</reference>
<reference evidence="1" key="2">
    <citation type="submission" date="2025-09" db="UniProtKB">
        <authorList>
            <consortium name="Ensembl"/>
        </authorList>
    </citation>
    <scope>IDENTIFICATION</scope>
</reference>
<keyword evidence="2" id="KW-1185">Reference proteome</keyword>
<evidence type="ECO:0000313" key="1">
    <source>
        <dbReference type="Ensembl" id="ENSSLDP00000009386.1"/>
    </source>
</evidence>
<sequence>MKLRLNYLEKNTQHYIWHRKGTAYRHENIIPTVKYGGGNLMIWACSAASGPGQLAIIEGKMNSQVYQRILQDNLRMSV</sequence>
<evidence type="ECO:0000313" key="2">
    <source>
        <dbReference type="Proteomes" id="UP000261360"/>
    </source>
</evidence>
<evidence type="ECO:0008006" key="3">
    <source>
        <dbReference type="Google" id="ProtNLM"/>
    </source>
</evidence>
<dbReference type="Proteomes" id="UP000261360">
    <property type="component" value="Unplaced"/>
</dbReference>
<protein>
    <recommendedName>
        <fullName evidence="3">Tc1-like transposase DDE domain-containing protein</fullName>
    </recommendedName>
</protein>
<name>A0A3B4WZD1_SERLL</name>
<dbReference type="STRING" id="1841481.ENSSLDP00000009386"/>